<name>A0A8J2RQZ8_9CRUS</name>
<keyword evidence="4 11" id="KW-0812">Transmembrane</keyword>
<sequence length="337" mass="38602">MTAVTTEQPEKCPLLMDEPPALAHQSPYVMEIIWRNVLVFTFLHAAAFYGLHLVFTSAKIATLLWAYYLFIVGGFGIAGGAHKLWSHRSFKAKFPLRVLIAVAQTIALQDDIYQWSRDHRVHHKFSDTDADPYNSRRGFFFSHVGWLLCKKHPEVIRRGKTVDASDLLNDPVVVFQRKYYIPLAVTLCLVMPAVVPWYFWDESFQTAFFVASMFRYVLTLHATWLTNSAAHIWGYHPYDKEIKPSDSRLAAIFSMGEWHNYHHVFPGDYRIAELGSPRMSATVIVIDLFAWLGLIYDLKTSTEGIVRSRALRTGDGSHSYALENTSLTSDDRKDHVQ</sequence>
<comment type="subcellular location">
    <subcellularLocation>
        <location evidence="1">Membrane</location>
        <topology evidence="1">Multi-pass membrane protein</topology>
    </subcellularLocation>
</comment>
<comment type="caution">
    <text evidence="13">The sequence shown here is derived from an EMBL/GenBank/DDBJ whole genome shotgun (WGS) entry which is preliminary data.</text>
</comment>
<gene>
    <name evidence="13" type="ORF">DGAL_LOCUS12468</name>
</gene>
<dbReference type="InterPro" id="IPR015876">
    <property type="entry name" value="Acyl-CoA_DS"/>
</dbReference>
<keyword evidence="9 12" id="KW-0472">Membrane</keyword>
<evidence type="ECO:0000256" key="5">
    <source>
        <dbReference type="ARBA" id="ARBA00022832"/>
    </source>
</evidence>
<keyword evidence="10 11" id="KW-0275">Fatty acid biosynthesis</keyword>
<dbReference type="PANTHER" id="PTHR11351:SF31">
    <property type="entry name" value="DESATURASE 1, ISOFORM A-RELATED"/>
    <property type="match status" value="1"/>
</dbReference>
<reference evidence="13" key="1">
    <citation type="submission" date="2021-11" db="EMBL/GenBank/DDBJ databases">
        <authorList>
            <person name="Schell T."/>
        </authorList>
    </citation>
    <scope>NUCLEOTIDE SEQUENCE</scope>
    <source>
        <strain evidence="13">M5</strain>
    </source>
</reference>
<feature type="transmembrane region" description="Helical" evidence="12">
    <location>
        <begin position="37"/>
        <end position="58"/>
    </location>
</feature>
<dbReference type="PRINTS" id="PR00075">
    <property type="entry name" value="FACDDSATRASE"/>
</dbReference>
<evidence type="ECO:0000256" key="6">
    <source>
        <dbReference type="ARBA" id="ARBA00022989"/>
    </source>
</evidence>
<evidence type="ECO:0000256" key="7">
    <source>
        <dbReference type="ARBA" id="ARBA00023002"/>
    </source>
</evidence>
<comment type="similarity">
    <text evidence="2 11">Belongs to the fatty acid desaturase type 1 family.</text>
</comment>
<proteinExistence type="inferred from homology"/>
<evidence type="ECO:0008006" key="15">
    <source>
        <dbReference type="Google" id="ProtNLM"/>
    </source>
</evidence>
<dbReference type="CDD" id="cd03505">
    <property type="entry name" value="Delta9-FADS-like"/>
    <property type="match status" value="1"/>
</dbReference>
<dbReference type="PANTHER" id="PTHR11351">
    <property type="entry name" value="ACYL-COA DESATURASE"/>
    <property type="match status" value="1"/>
</dbReference>
<evidence type="ECO:0000256" key="12">
    <source>
        <dbReference type="SAM" id="Phobius"/>
    </source>
</evidence>
<dbReference type="OrthoDB" id="10260134at2759"/>
<protein>
    <recommendedName>
        <fullName evidence="15">Fatty acid desaturase domain-containing protein</fullName>
    </recommendedName>
</protein>
<dbReference type="Proteomes" id="UP000789390">
    <property type="component" value="Unassembled WGS sequence"/>
</dbReference>
<dbReference type="GO" id="GO:0004768">
    <property type="term" value="F:stearoyl-CoA 9-desaturase activity"/>
    <property type="evidence" value="ECO:0007669"/>
    <property type="project" value="TreeGrafter"/>
</dbReference>
<evidence type="ECO:0000256" key="2">
    <source>
        <dbReference type="ARBA" id="ARBA00009295"/>
    </source>
</evidence>
<dbReference type="GO" id="GO:0006636">
    <property type="term" value="P:unsaturated fatty acid biosynthetic process"/>
    <property type="evidence" value="ECO:0007669"/>
    <property type="project" value="TreeGrafter"/>
</dbReference>
<keyword evidence="8" id="KW-0443">Lipid metabolism</keyword>
<keyword evidence="3 11" id="KW-0444">Lipid biosynthesis</keyword>
<evidence type="ECO:0000256" key="8">
    <source>
        <dbReference type="ARBA" id="ARBA00023098"/>
    </source>
</evidence>
<evidence type="ECO:0000256" key="3">
    <source>
        <dbReference type="ARBA" id="ARBA00022516"/>
    </source>
</evidence>
<feature type="transmembrane region" description="Helical" evidence="12">
    <location>
        <begin position="64"/>
        <end position="85"/>
    </location>
</feature>
<evidence type="ECO:0000256" key="10">
    <source>
        <dbReference type="ARBA" id="ARBA00023160"/>
    </source>
</evidence>
<keyword evidence="14" id="KW-1185">Reference proteome</keyword>
<evidence type="ECO:0000256" key="11">
    <source>
        <dbReference type="RuleBase" id="RU000581"/>
    </source>
</evidence>
<keyword evidence="5" id="KW-0276">Fatty acid metabolism</keyword>
<keyword evidence="7 11" id="KW-0560">Oxidoreductase</keyword>
<dbReference type="GO" id="GO:0005506">
    <property type="term" value="F:iron ion binding"/>
    <property type="evidence" value="ECO:0007669"/>
    <property type="project" value="TreeGrafter"/>
</dbReference>
<organism evidence="13 14">
    <name type="scientific">Daphnia galeata</name>
    <dbReference type="NCBI Taxonomy" id="27404"/>
    <lineage>
        <taxon>Eukaryota</taxon>
        <taxon>Metazoa</taxon>
        <taxon>Ecdysozoa</taxon>
        <taxon>Arthropoda</taxon>
        <taxon>Crustacea</taxon>
        <taxon>Branchiopoda</taxon>
        <taxon>Diplostraca</taxon>
        <taxon>Cladocera</taxon>
        <taxon>Anomopoda</taxon>
        <taxon>Daphniidae</taxon>
        <taxon>Daphnia</taxon>
    </lineage>
</organism>
<accession>A0A8J2RQZ8</accession>
<comment type="cofactor">
    <cofactor evidence="11">
        <name>Fe(2+)</name>
        <dbReference type="ChEBI" id="CHEBI:29033"/>
    </cofactor>
</comment>
<dbReference type="GO" id="GO:0005789">
    <property type="term" value="C:endoplasmic reticulum membrane"/>
    <property type="evidence" value="ECO:0007669"/>
    <property type="project" value="TreeGrafter"/>
</dbReference>
<evidence type="ECO:0000313" key="14">
    <source>
        <dbReference type="Proteomes" id="UP000789390"/>
    </source>
</evidence>
<evidence type="ECO:0000256" key="4">
    <source>
        <dbReference type="ARBA" id="ARBA00022692"/>
    </source>
</evidence>
<evidence type="ECO:0000256" key="1">
    <source>
        <dbReference type="ARBA" id="ARBA00004141"/>
    </source>
</evidence>
<evidence type="ECO:0000256" key="9">
    <source>
        <dbReference type="ARBA" id="ARBA00023136"/>
    </source>
</evidence>
<comment type="domain">
    <text evidence="11">The histidine box domains are involved in binding the catalytic metal ions.</text>
</comment>
<dbReference type="EMBL" id="CAKKLH010000290">
    <property type="protein sequence ID" value="CAH0109007.1"/>
    <property type="molecule type" value="Genomic_DNA"/>
</dbReference>
<dbReference type="AlphaFoldDB" id="A0A8J2RQZ8"/>
<keyword evidence="6 12" id="KW-1133">Transmembrane helix</keyword>
<feature type="transmembrane region" description="Helical" evidence="12">
    <location>
        <begin position="179"/>
        <end position="200"/>
    </location>
</feature>
<evidence type="ECO:0000313" key="13">
    <source>
        <dbReference type="EMBL" id="CAH0109007.1"/>
    </source>
</evidence>